<dbReference type="RefSeq" id="WP_169945647.1">
    <property type="nucleotide sequence ID" value="NZ_CP053015.1"/>
</dbReference>
<reference evidence="1 2" key="1">
    <citation type="submission" date="2020-01" db="EMBL/GenBank/DDBJ databases">
        <title>Sphingomonas sp. strain CSW-10.</title>
        <authorList>
            <person name="Chen W.-M."/>
        </authorList>
    </citation>
    <scope>NUCLEOTIDE SEQUENCE [LARGE SCALE GENOMIC DNA]</scope>
    <source>
        <strain evidence="1 2">CSW-10</strain>
    </source>
</reference>
<evidence type="ECO:0000313" key="2">
    <source>
        <dbReference type="Proteomes" id="UP000503018"/>
    </source>
</evidence>
<evidence type="ECO:0008006" key="3">
    <source>
        <dbReference type="Google" id="ProtNLM"/>
    </source>
</evidence>
<dbReference type="Proteomes" id="UP000503018">
    <property type="component" value="Chromosome"/>
</dbReference>
<evidence type="ECO:0000313" key="1">
    <source>
        <dbReference type="EMBL" id="QJQ32414.1"/>
    </source>
</evidence>
<sequence length="146" mass="16338">MSWTPSRPDNDTAREPRVSKLVSLELSSDRHQRTKIVVRNLSPHGIGARGEIDLLPCERVTLHLPGDRCVAATVRWVRKGTFGLSLDERIDATAVQPTAKASAGLITRDAEVGFHRLRHNTDAAPRSGFQRSHRDEVLRNSIWTEN</sequence>
<keyword evidence="2" id="KW-1185">Reference proteome</keyword>
<organism evidence="1 2">
    <name type="scientific">Sphingomonas lacunae</name>
    <dbReference type="NCBI Taxonomy" id="2698828"/>
    <lineage>
        <taxon>Bacteria</taxon>
        <taxon>Pseudomonadati</taxon>
        <taxon>Pseudomonadota</taxon>
        <taxon>Alphaproteobacteria</taxon>
        <taxon>Sphingomonadales</taxon>
        <taxon>Sphingomonadaceae</taxon>
        <taxon>Sphingomonas</taxon>
    </lineage>
</organism>
<protein>
    <recommendedName>
        <fullName evidence="3">PilZ domain-containing protein</fullName>
    </recommendedName>
</protein>
<dbReference type="EMBL" id="CP053015">
    <property type="protein sequence ID" value="QJQ32414.1"/>
    <property type="molecule type" value="Genomic_DNA"/>
</dbReference>
<proteinExistence type="predicted"/>
<gene>
    <name evidence="1" type="ORF">GV829_08080</name>
</gene>
<accession>A0A6M4ATQ2</accession>
<name>A0A6M4ATQ2_9SPHN</name>
<dbReference type="KEGG" id="slan:GV829_08080"/>
<dbReference type="AlphaFoldDB" id="A0A6M4ATQ2"/>